<dbReference type="RefSeq" id="WP_376919236.1">
    <property type="nucleotide sequence ID" value="NZ_JBHRSW010000006.1"/>
</dbReference>
<keyword evidence="1" id="KW-0812">Transmembrane</keyword>
<feature type="transmembrane region" description="Helical" evidence="1">
    <location>
        <begin position="9"/>
        <end position="26"/>
    </location>
</feature>
<keyword evidence="3" id="KW-0378">Hydrolase</keyword>
<feature type="transmembrane region" description="Helical" evidence="1">
    <location>
        <begin position="32"/>
        <end position="50"/>
    </location>
</feature>
<keyword evidence="1" id="KW-1133">Transmembrane helix</keyword>
<dbReference type="GO" id="GO:0016787">
    <property type="term" value="F:hydrolase activity"/>
    <property type="evidence" value="ECO:0007669"/>
    <property type="project" value="UniProtKB-KW"/>
</dbReference>
<feature type="transmembrane region" description="Helical" evidence="1">
    <location>
        <begin position="157"/>
        <end position="177"/>
    </location>
</feature>
<dbReference type="EC" id="3.4.-.-" evidence="3"/>
<accession>A0ABV7FRK9</accession>
<name>A0ABV7FRK9_9ALTE</name>
<dbReference type="InterPro" id="IPR003675">
    <property type="entry name" value="Rce1/LyrA-like_dom"/>
</dbReference>
<keyword evidence="1" id="KW-0472">Membrane</keyword>
<dbReference type="Pfam" id="PF02517">
    <property type="entry name" value="Rce1-like"/>
    <property type="match status" value="1"/>
</dbReference>
<keyword evidence="4" id="KW-1185">Reference proteome</keyword>
<organism evidence="3 4">
    <name type="scientific">Agaribacter flavus</name>
    <dbReference type="NCBI Taxonomy" id="1902781"/>
    <lineage>
        <taxon>Bacteria</taxon>
        <taxon>Pseudomonadati</taxon>
        <taxon>Pseudomonadota</taxon>
        <taxon>Gammaproteobacteria</taxon>
        <taxon>Alteromonadales</taxon>
        <taxon>Alteromonadaceae</taxon>
        <taxon>Agaribacter</taxon>
    </lineage>
</organism>
<feature type="domain" description="CAAX prenyl protease 2/Lysostaphin resistance protein A-like" evidence="2">
    <location>
        <begin position="126"/>
        <end position="215"/>
    </location>
</feature>
<sequence length="233" mass="26921">MEININSGVYKAIELCLIFVVLPFFIAFNPIIYISIVLILVALMYLLVISKRIWGEGSWRAFYQKKIKPTLSRLLCLDTNALLKKYKVVLIRLSIMFILFAIGTSLFVYVTMPNELFHVVLNNTFLWLAISVFYSLFSVLPQEFLYRSFFFTRYQSLVPNHAIFILLNAVIFCLAHLMFFNTLVMILTFCGGLLFAYTYHVSRSFWLVSVEHSLYGVWLYTVGMGAMLAFPSG</sequence>
<feature type="transmembrane region" description="Helical" evidence="1">
    <location>
        <begin position="124"/>
        <end position="145"/>
    </location>
</feature>
<proteinExistence type="predicted"/>
<dbReference type="Proteomes" id="UP001595478">
    <property type="component" value="Unassembled WGS sequence"/>
</dbReference>
<gene>
    <name evidence="3" type="ORF">ACFOHL_05705</name>
</gene>
<feature type="transmembrane region" description="Helical" evidence="1">
    <location>
        <begin position="213"/>
        <end position="230"/>
    </location>
</feature>
<feature type="transmembrane region" description="Helical" evidence="1">
    <location>
        <begin position="89"/>
        <end position="112"/>
    </location>
</feature>
<comment type="caution">
    <text evidence="3">The sequence shown here is derived from an EMBL/GenBank/DDBJ whole genome shotgun (WGS) entry which is preliminary data.</text>
</comment>
<evidence type="ECO:0000313" key="4">
    <source>
        <dbReference type="Proteomes" id="UP001595478"/>
    </source>
</evidence>
<evidence type="ECO:0000259" key="2">
    <source>
        <dbReference type="Pfam" id="PF02517"/>
    </source>
</evidence>
<feature type="transmembrane region" description="Helical" evidence="1">
    <location>
        <begin position="183"/>
        <end position="201"/>
    </location>
</feature>
<evidence type="ECO:0000313" key="3">
    <source>
        <dbReference type="EMBL" id="MFC3121106.1"/>
    </source>
</evidence>
<dbReference type="EMBL" id="JBHRSW010000006">
    <property type="protein sequence ID" value="MFC3121106.1"/>
    <property type="molecule type" value="Genomic_DNA"/>
</dbReference>
<protein>
    <submittedName>
        <fullName evidence="3">CPBP family intramembrane glutamic endopeptidase</fullName>
        <ecNumber evidence="3">3.4.-.-</ecNumber>
    </submittedName>
</protein>
<evidence type="ECO:0000256" key="1">
    <source>
        <dbReference type="SAM" id="Phobius"/>
    </source>
</evidence>
<reference evidence="4" key="1">
    <citation type="journal article" date="2019" name="Int. J. Syst. Evol. Microbiol.">
        <title>The Global Catalogue of Microorganisms (GCM) 10K type strain sequencing project: providing services to taxonomists for standard genome sequencing and annotation.</title>
        <authorList>
            <consortium name="The Broad Institute Genomics Platform"/>
            <consortium name="The Broad Institute Genome Sequencing Center for Infectious Disease"/>
            <person name="Wu L."/>
            <person name="Ma J."/>
        </authorList>
    </citation>
    <scope>NUCLEOTIDE SEQUENCE [LARGE SCALE GENOMIC DNA]</scope>
    <source>
        <strain evidence="4">KCTC 52473</strain>
    </source>
</reference>